<name>A0A0E9S5C2_ANGAN</name>
<evidence type="ECO:0000313" key="1">
    <source>
        <dbReference type="EMBL" id="JAH36481.1"/>
    </source>
</evidence>
<organism evidence="1">
    <name type="scientific">Anguilla anguilla</name>
    <name type="common">European freshwater eel</name>
    <name type="synonym">Muraena anguilla</name>
    <dbReference type="NCBI Taxonomy" id="7936"/>
    <lineage>
        <taxon>Eukaryota</taxon>
        <taxon>Metazoa</taxon>
        <taxon>Chordata</taxon>
        <taxon>Craniata</taxon>
        <taxon>Vertebrata</taxon>
        <taxon>Euteleostomi</taxon>
        <taxon>Actinopterygii</taxon>
        <taxon>Neopterygii</taxon>
        <taxon>Teleostei</taxon>
        <taxon>Anguilliformes</taxon>
        <taxon>Anguillidae</taxon>
        <taxon>Anguilla</taxon>
    </lineage>
</organism>
<reference evidence="1" key="2">
    <citation type="journal article" date="2015" name="Fish Shellfish Immunol.">
        <title>Early steps in the European eel (Anguilla anguilla)-Vibrio vulnificus interaction in the gills: Role of the RtxA13 toxin.</title>
        <authorList>
            <person name="Callol A."/>
            <person name="Pajuelo D."/>
            <person name="Ebbesson L."/>
            <person name="Teles M."/>
            <person name="MacKenzie S."/>
            <person name="Amaro C."/>
        </authorList>
    </citation>
    <scope>NUCLEOTIDE SEQUENCE</scope>
</reference>
<protein>
    <submittedName>
        <fullName evidence="1">Uncharacterized protein</fullName>
    </submittedName>
</protein>
<accession>A0A0E9S5C2</accession>
<sequence length="12" mass="1256">MCTDIGTSTSKL</sequence>
<proteinExistence type="predicted"/>
<reference evidence="1" key="1">
    <citation type="submission" date="2014-11" db="EMBL/GenBank/DDBJ databases">
        <authorList>
            <person name="Amaro Gonzalez C."/>
        </authorList>
    </citation>
    <scope>NUCLEOTIDE SEQUENCE</scope>
</reference>
<dbReference type="EMBL" id="GBXM01072096">
    <property type="protein sequence ID" value="JAH36481.1"/>
    <property type="molecule type" value="Transcribed_RNA"/>
</dbReference>